<evidence type="ECO:0000256" key="1">
    <source>
        <dbReference type="SAM" id="MobiDB-lite"/>
    </source>
</evidence>
<keyword evidence="2" id="KW-0732">Signal</keyword>
<evidence type="ECO:0000313" key="4">
    <source>
        <dbReference type="Proteomes" id="UP001610335"/>
    </source>
</evidence>
<name>A0ABR4IVD5_9EURO</name>
<proteinExistence type="predicted"/>
<feature type="compositionally biased region" description="Low complexity" evidence="1">
    <location>
        <begin position="104"/>
        <end position="121"/>
    </location>
</feature>
<feature type="region of interest" description="Disordered" evidence="1">
    <location>
        <begin position="104"/>
        <end position="141"/>
    </location>
</feature>
<evidence type="ECO:0000313" key="3">
    <source>
        <dbReference type="EMBL" id="KAL2831730.1"/>
    </source>
</evidence>
<organism evidence="3 4">
    <name type="scientific">Aspergillus cavernicola</name>
    <dbReference type="NCBI Taxonomy" id="176166"/>
    <lineage>
        <taxon>Eukaryota</taxon>
        <taxon>Fungi</taxon>
        <taxon>Dikarya</taxon>
        <taxon>Ascomycota</taxon>
        <taxon>Pezizomycotina</taxon>
        <taxon>Eurotiomycetes</taxon>
        <taxon>Eurotiomycetidae</taxon>
        <taxon>Eurotiales</taxon>
        <taxon>Aspergillaceae</taxon>
        <taxon>Aspergillus</taxon>
        <taxon>Aspergillus subgen. Nidulantes</taxon>
    </lineage>
</organism>
<dbReference type="EMBL" id="JBFXLS010000008">
    <property type="protein sequence ID" value="KAL2831730.1"/>
    <property type="molecule type" value="Genomic_DNA"/>
</dbReference>
<dbReference type="Proteomes" id="UP001610335">
    <property type="component" value="Unassembled WGS sequence"/>
</dbReference>
<evidence type="ECO:0000256" key="2">
    <source>
        <dbReference type="SAM" id="SignalP"/>
    </source>
</evidence>
<reference evidence="3 4" key="1">
    <citation type="submission" date="2024-07" db="EMBL/GenBank/DDBJ databases">
        <title>Section-level genome sequencing and comparative genomics of Aspergillus sections Usti and Cavernicolus.</title>
        <authorList>
            <consortium name="Lawrence Berkeley National Laboratory"/>
            <person name="Nybo J.L."/>
            <person name="Vesth T.C."/>
            <person name="Theobald S."/>
            <person name="Frisvad J.C."/>
            <person name="Larsen T.O."/>
            <person name="Kjaerboelling I."/>
            <person name="Rothschild-Mancinelli K."/>
            <person name="Lyhne E.K."/>
            <person name="Kogle M.E."/>
            <person name="Barry K."/>
            <person name="Clum A."/>
            <person name="Na H."/>
            <person name="Ledsgaard L."/>
            <person name="Lin J."/>
            <person name="Lipzen A."/>
            <person name="Kuo A."/>
            <person name="Riley R."/>
            <person name="Mondo S."/>
            <person name="LaButti K."/>
            <person name="Haridas S."/>
            <person name="Pangalinan J."/>
            <person name="Salamov A.A."/>
            <person name="Simmons B.A."/>
            <person name="Magnuson J.K."/>
            <person name="Chen J."/>
            <person name="Drula E."/>
            <person name="Henrissat B."/>
            <person name="Wiebenga A."/>
            <person name="Lubbers R.J."/>
            <person name="Gomes A.C."/>
            <person name="Makela M.R."/>
            <person name="Stajich J."/>
            <person name="Grigoriev I.V."/>
            <person name="Mortensen U.H."/>
            <person name="De vries R.P."/>
            <person name="Baker S.E."/>
            <person name="Andersen M.R."/>
        </authorList>
    </citation>
    <scope>NUCLEOTIDE SEQUENCE [LARGE SCALE GENOMIC DNA]</scope>
    <source>
        <strain evidence="3 4">CBS 600.67</strain>
    </source>
</reference>
<feature type="chain" id="PRO_5045720015" description="Granulins domain-containing protein" evidence="2">
    <location>
        <begin position="18"/>
        <end position="206"/>
    </location>
</feature>
<accession>A0ABR4IVD5</accession>
<gene>
    <name evidence="3" type="ORF">BDW59DRAFT_124141</name>
</gene>
<evidence type="ECO:0008006" key="5">
    <source>
        <dbReference type="Google" id="ProtNLM"/>
    </source>
</evidence>
<protein>
    <recommendedName>
        <fullName evidence="5">Granulins domain-containing protein</fullName>
    </recommendedName>
</protein>
<comment type="caution">
    <text evidence="3">The sequence shown here is derived from an EMBL/GenBank/DDBJ whole genome shotgun (WGS) entry which is preliminary data.</text>
</comment>
<feature type="signal peptide" evidence="2">
    <location>
        <begin position="1"/>
        <end position="17"/>
    </location>
</feature>
<sequence length="206" mass="21303">MIALLLLAPFLAGQSIATEPFSVLKRHHDDDAFVPGIIPGCPDDWPMCGDSGICYNPDEGQTCCPGGTYACPSSSFCLFDPYCCPNNIDAESCAREYGLALTTSQLPNNPQSSSEPSSDESVTIDPLYPRPTLPPSTSASSITIISTPIPTPVSSLIPPWPSSSVAPSPEGDGPFPGGAVRNLDLNGVGLGVVGGLGLGLVLGWLI</sequence>
<keyword evidence="4" id="KW-1185">Reference proteome</keyword>